<dbReference type="InterPro" id="IPR036928">
    <property type="entry name" value="AS_sf"/>
</dbReference>
<dbReference type="AlphaFoldDB" id="A0A0P7BC50"/>
<evidence type="ECO:0000256" key="3">
    <source>
        <dbReference type="PIRSR" id="PIRSR001221-1"/>
    </source>
</evidence>
<evidence type="ECO:0000256" key="5">
    <source>
        <dbReference type="SAM" id="MobiDB-lite"/>
    </source>
</evidence>
<evidence type="ECO:0000256" key="4">
    <source>
        <dbReference type="PIRSR" id="PIRSR001221-2"/>
    </source>
</evidence>
<comment type="similarity">
    <text evidence="1">Belongs to the amidase family.</text>
</comment>
<evidence type="ECO:0000256" key="2">
    <source>
        <dbReference type="ARBA" id="ARBA00022801"/>
    </source>
</evidence>
<accession>A0A0P7BC50</accession>
<dbReference type="PANTHER" id="PTHR46072:SF8">
    <property type="entry name" value="AMIDASE DOMAIN-CONTAINING PROTEIN"/>
    <property type="match status" value="1"/>
</dbReference>
<reference evidence="8 9" key="1">
    <citation type="submission" date="2015-09" db="EMBL/GenBank/DDBJ databases">
        <title>Draft genome of a European isolate of the apple canker pathogen Neonectria ditissima.</title>
        <authorList>
            <person name="Gomez-Cortecero A."/>
            <person name="Harrison R.J."/>
            <person name="Armitage A.D."/>
        </authorList>
    </citation>
    <scope>NUCLEOTIDE SEQUENCE [LARGE SCALE GENOMIC DNA]</scope>
    <source>
        <strain evidence="8 9">R09/05</strain>
    </source>
</reference>
<feature type="domain" description="Amidase" evidence="7">
    <location>
        <begin position="150"/>
        <end position="602"/>
    </location>
</feature>
<feature type="transmembrane region" description="Helical" evidence="6">
    <location>
        <begin position="12"/>
        <end position="35"/>
    </location>
</feature>
<evidence type="ECO:0000256" key="6">
    <source>
        <dbReference type="SAM" id="Phobius"/>
    </source>
</evidence>
<evidence type="ECO:0000256" key="1">
    <source>
        <dbReference type="ARBA" id="ARBA00009199"/>
    </source>
</evidence>
<name>A0A0P7BC50_9HYPO</name>
<dbReference type="Gene3D" id="3.90.1300.10">
    <property type="entry name" value="Amidase signature (AS) domain"/>
    <property type="match status" value="1"/>
</dbReference>
<feature type="active site" description="Acyl-ester intermediate" evidence="3">
    <location>
        <position position="298"/>
    </location>
</feature>
<sequence>MPVPGRAAVSQALNVGLTAVFIAWSLANLVVYSLAEMVLTITATSRMAPISSGDQSWSQAAREKNERNDAKIPENWRLDPSVIEEAKKKREIAGPFIESLLDDQSRSITALDVPELIKAMKQRMHISWSVFHFVISAATPGNLADGRTQNRNLLEIGFDLALSRARELDAFFYKYKKLVGPLHGIPITLKDQFHIKGLETTMAYVGWIGTFEGKKGTGKEKLFESQMIQDLYSLGAIPIGKTSLVMSLWAAETNNNILGYNWNPHNQHLSSGGSSGGEGAMQALRGSAVGFGTDIGGSISVPASFNGVFSMKPSNGRIPFKGVANSLSGQQDIPTVTGILGHSIASIRLVFRSLLSTEPWLRDPGVFPIPWQEKEERQVRDAKYLNFGFMEHDQIVAPHPPVSRALQMVKKALQAQNHKVIPWTQPDNDEAMAIHSALTRGDGCPDVVKALKLSGEPPVPEIEHLFPNGIREKSLELSTHEDFSNRMKKYREEYVEYWNSTAAGADDGKPVDAVILPVTPYAGLVPGNFTYLSYNCFSNVLDYPTVVIPVTFADKTVDFVDPYYKPLNRRDKLNMRLYNPEAHDGAPVGIQILGRRLREEQLIAVAQVVVDALEKYRKNESKL</sequence>
<keyword evidence="6" id="KW-0472">Membrane</keyword>
<dbReference type="STRING" id="78410.A0A0P7BC50"/>
<gene>
    <name evidence="8" type="ORF">AK830_g8523</name>
</gene>
<evidence type="ECO:0000313" key="8">
    <source>
        <dbReference type="EMBL" id="KPM38054.1"/>
    </source>
</evidence>
<keyword evidence="6" id="KW-0812">Transmembrane</keyword>
<dbReference type="Pfam" id="PF01425">
    <property type="entry name" value="Amidase"/>
    <property type="match status" value="1"/>
</dbReference>
<evidence type="ECO:0000313" key="9">
    <source>
        <dbReference type="Proteomes" id="UP000050424"/>
    </source>
</evidence>
<keyword evidence="6" id="KW-1133">Transmembrane helix</keyword>
<proteinExistence type="inferred from homology"/>
<dbReference type="GO" id="GO:0016787">
    <property type="term" value="F:hydrolase activity"/>
    <property type="evidence" value="ECO:0007669"/>
    <property type="project" value="UniProtKB-KW"/>
</dbReference>
<protein>
    <submittedName>
        <fullName evidence="8">Acetamidase</fullName>
    </submittedName>
</protein>
<dbReference type="EMBL" id="LKCW01000146">
    <property type="protein sequence ID" value="KPM38054.1"/>
    <property type="molecule type" value="Genomic_DNA"/>
</dbReference>
<dbReference type="PANTHER" id="PTHR46072">
    <property type="entry name" value="AMIDASE-RELATED-RELATED"/>
    <property type="match status" value="1"/>
</dbReference>
<dbReference type="PIRSF" id="PIRSF001221">
    <property type="entry name" value="Amidase_fungi"/>
    <property type="match status" value="1"/>
</dbReference>
<evidence type="ECO:0000259" key="7">
    <source>
        <dbReference type="Pfam" id="PF01425"/>
    </source>
</evidence>
<keyword evidence="9" id="KW-1185">Reference proteome</keyword>
<keyword evidence="2" id="KW-0378">Hydrolase</keyword>
<feature type="region of interest" description="Disordered" evidence="5">
    <location>
        <begin position="49"/>
        <end position="68"/>
    </location>
</feature>
<comment type="caution">
    <text evidence="8">The sequence shown here is derived from an EMBL/GenBank/DDBJ whole genome shotgun (WGS) entry which is preliminary data.</text>
</comment>
<feature type="binding site" evidence="4">
    <location>
        <position position="248"/>
    </location>
    <ligand>
        <name>substrate</name>
    </ligand>
</feature>
<feature type="binding site" evidence="4">
    <location>
        <position position="274"/>
    </location>
    <ligand>
        <name>substrate</name>
    </ligand>
</feature>
<dbReference type="Proteomes" id="UP000050424">
    <property type="component" value="Unassembled WGS sequence"/>
</dbReference>
<feature type="binding site" evidence="4">
    <location>
        <begin position="295"/>
        <end position="298"/>
    </location>
    <ligand>
        <name>substrate</name>
    </ligand>
</feature>
<organism evidence="8 9">
    <name type="scientific">Neonectria ditissima</name>
    <dbReference type="NCBI Taxonomy" id="78410"/>
    <lineage>
        <taxon>Eukaryota</taxon>
        <taxon>Fungi</taxon>
        <taxon>Dikarya</taxon>
        <taxon>Ascomycota</taxon>
        <taxon>Pezizomycotina</taxon>
        <taxon>Sordariomycetes</taxon>
        <taxon>Hypocreomycetidae</taxon>
        <taxon>Hypocreales</taxon>
        <taxon>Nectriaceae</taxon>
        <taxon>Neonectria</taxon>
    </lineage>
</organism>
<feature type="active site" description="Charge relay system" evidence="3">
    <location>
        <position position="274"/>
    </location>
</feature>
<dbReference type="SUPFAM" id="SSF75304">
    <property type="entry name" value="Amidase signature (AS) enzymes"/>
    <property type="match status" value="1"/>
</dbReference>
<dbReference type="OrthoDB" id="6428749at2759"/>
<feature type="active site" description="Charge relay system" evidence="3">
    <location>
        <position position="190"/>
    </location>
</feature>
<dbReference type="InterPro" id="IPR023631">
    <property type="entry name" value="Amidase_dom"/>
</dbReference>